<evidence type="ECO:0000259" key="5">
    <source>
        <dbReference type="SMART" id="SM00941"/>
    </source>
</evidence>
<comment type="caution">
    <text evidence="6">The sequence shown here is derived from an EMBL/GenBank/DDBJ whole genome shotgun (WGS) entry which is preliminary data.</text>
</comment>
<evidence type="ECO:0000313" key="7">
    <source>
        <dbReference type="Proteomes" id="UP001221366"/>
    </source>
</evidence>
<organism evidence="6 7">
    <name type="scientific">Flagellimonas yonaguniensis</name>
    <dbReference type="NCBI Taxonomy" id="3031325"/>
    <lineage>
        <taxon>Bacteria</taxon>
        <taxon>Pseudomonadati</taxon>
        <taxon>Bacteroidota</taxon>
        <taxon>Flavobacteriia</taxon>
        <taxon>Flavobacteriales</taxon>
        <taxon>Flavobacteriaceae</taxon>
        <taxon>Flagellimonas</taxon>
    </lineage>
</organism>
<dbReference type="PROSITE" id="PS00647">
    <property type="entry name" value="THYMID_PHOSPHORYLASE"/>
    <property type="match status" value="1"/>
</dbReference>
<protein>
    <recommendedName>
        <fullName evidence="1">thymidine phosphorylase</fullName>
        <ecNumber evidence="1">2.4.2.4</ecNumber>
    </recommendedName>
</protein>
<proteinExistence type="inferred from homology"/>
<dbReference type="RefSeq" id="WP_275615859.1">
    <property type="nucleotide sequence ID" value="NZ_JARFVB010000005.1"/>
</dbReference>
<dbReference type="NCBIfam" id="TIGR02645">
    <property type="entry name" value="ARCH_P_rylase"/>
    <property type="match status" value="1"/>
</dbReference>
<dbReference type="InterPro" id="IPR000053">
    <property type="entry name" value="Thymidine/pyrmidine_PPase"/>
</dbReference>
<evidence type="ECO:0000313" key="6">
    <source>
        <dbReference type="EMBL" id="MDF0716648.1"/>
    </source>
</evidence>
<evidence type="ECO:0000256" key="4">
    <source>
        <dbReference type="ARBA" id="ARBA00048550"/>
    </source>
</evidence>
<evidence type="ECO:0000256" key="2">
    <source>
        <dbReference type="ARBA" id="ARBA00022676"/>
    </source>
</evidence>
<dbReference type="InterPro" id="IPR000312">
    <property type="entry name" value="Glycosyl_Trfase_fam3"/>
</dbReference>
<dbReference type="Pfam" id="PF02885">
    <property type="entry name" value="Glycos_trans_3N"/>
    <property type="match status" value="1"/>
</dbReference>
<dbReference type="Pfam" id="PF00591">
    <property type="entry name" value="Glycos_transf_3"/>
    <property type="match status" value="1"/>
</dbReference>
<dbReference type="HAMAP" id="MF_00703">
    <property type="entry name" value="Thymid_phosp_2"/>
    <property type="match status" value="1"/>
</dbReference>
<dbReference type="PANTHER" id="PTHR10515:SF0">
    <property type="entry name" value="THYMIDINE PHOSPHORYLASE"/>
    <property type="match status" value="1"/>
</dbReference>
<dbReference type="PANTHER" id="PTHR10515">
    <property type="entry name" value="THYMIDINE PHOSPHORYLASE"/>
    <property type="match status" value="1"/>
</dbReference>
<keyword evidence="3" id="KW-0808">Transferase</keyword>
<dbReference type="Gene3D" id="3.90.1170.30">
    <property type="entry name" value="Pyrimidine nucleoside phosphorylase-like, C-terminal domain"/>
    <property type="match status" value="1"/>
</dbReference>
<evidence type="ECO:0000256" key="1">
    <source>
        <dbReference type="ARBA" id="ARBA00011892"/>
    </source>
</evidence>
<keyword evidence="2" id="KW-0328">Glycosyltransferase</keyword>
<dbReference type="InterPro" id="IPR017459">
    <property type="entry name" value="Glycosyl_Trfase_fam3_N_dom"/>
</dbReference>
<dbReference type="SUPFAM" id="SSF52418">
    <property type="entry name" value="Nucleoside phosphorylase/phosphoribosyltransferase catalytic domain"/>
    <property type="match status" value="1"/>
</dbReference>
<dbReference type="SMART" id="SM00941">
    <property type="entry name" value="PYNP_C"/>
    <property type="match status" value="1"/>
</dbReference>
<dbReference type="InterPro" id="IPR017872">
    <property type="entry name" value="Pyrmidine_PPase_CS"/>
</dbReference>
<feature type="domain" description="Pyrimidine nucleoside phosphorylase C-terminal" evidence="5">
    <location>
        <begin position="434"/>
        <end position="501"/>
    </location>
</feature>
<dbReference type="InterPro" id="IPR013102">
    <property type="entry name" value="PYNP_C"/>
</dbReference>
<dbReference type="InterPro" id="IPR035902">
    <property type="entry name" value="Nuc_phospho_transferase"/>
</dbReference>
<dbReference type="Pfam" id="PF07831">
    <property type="entry name" value="PYNP_C"/>
    <property type="match status" value="1"/>
</dbReference>
<reference evidence="6 7" key="1">
    <citation type="submission" date="2023-03" db="EMBL/GenBank/DDBJ databases">
        <title>Muricauda XX sp. nov. and Muricauda XXX sp. nov., two novel species isolated from Okinawa Trough.</title>
        <authorList>
            <person name="Cao W."/>
            <person name="Deng X."/>
        </authorList>
    </citation>
    <scope>NUCLEOTIDE SEQUENCE [LARGE SCALE GENOMIC DNA]</scope>
    <source>
        <strain evidence="6 7">334s03</strain>
    </source>
</reference>
<dbReference type="EMBL" id="JARFVB010000005">
    <property type="protein sequence ID" value="MDF0716648.1"/>
    <property type="molecule type" value="Genomic_DNA"/>
</dbReference>
<dbReference type="Proteomes" id="UP001221366">
    <property type="component" value="Unassembled WGS sequence"/>
</dbReference>
<dbReference type="InterPro" id="IPR036566">
    <property type="entry name" value="PYNP-like_C_sf"/>
</dbReference>
<accession>A0ABT5XZM5</accession>
<dbReference type="EC" id="2.4.2.4" evidence="1"/>
<dbReference type="InterPro" id="IPR036320">
    <property type="entry name" value="Glycosyl_Trfase_fam3_N_dom_sf"/>
</dbReference>
<dbReference type="SUPFAM" id="SSF47648">
    <property type="entry name" value="Nucleoside phosphorylase/phosphoribosyltransferase N-terminal domain"/>
    <property type="match status" value="1"/>
</dbReference>
<keyword evidence="7" id="KW-1185">Reference proteome</keyword>
<gene>
    <name evidence="6" type="ORF">PY092_10850</name>
</gene>
<dbReference type="Gene3D" id="2.40.40.20">
    <property type="match status" value="1"/>
</dbReference>
<comment type="catalytic activity">
    <reaction evidence="4">
        <text>thymidine + phosphate = 2-deoxy-alpha-D-ribose 1-phosphate + thymine</text>
        <dbReference type="Rhea" id="RHEA:16037"/>
        <dbReference type="ChEBI" id="CHEBI:17748"/>
        <dbReference type="ChEBI" id="CHEBI:17821"/>
        <dbReference type="ChEBI" id="CHEBI:43474"/>
        <dbReference type="ChEBI" id="CHEBI:57259"/>
        <dbReference type="EC" id="2.4.2.4"/>
    </reaction>
</comment>
<sequence length="504" mass="54590">MKNSMEEKSSTLKYKHLGIYTQNEHVVYMREDCHVCVSEGFEALTRIRVSNFNTSIVASLNVITSDVLLDGEIGLSEAAAKKLKVSGNETLRVSHLEPIDSLSYVRAKIYNQKLDYMAFDEIITDIVEGDYSNIHLSAFITACAGNRLDVNEISDLTKAMIASGKQLNWNKEIVVDKHCIGGLPGNRTTPLVVAIVAAYGLTMPKTSSRAITSPAGTADTMEVLTNVTLSSEEITAVVEKEGGCFVWGGTAQLSPADDVLIKIEKALDIDSEGQLIASVLSKKSAAGSTHVVIDIPVGKTAKVRSEEMAQKLKNHMEIVGNAVGLNVKVVITDGTQPVGRGIGPALEAIDILKVLKNETDAPIDLMERALLLAGELIELSGKVEKGKGTETAKEVITSGKAYEKFLAICKAQGRFSKPVLAPYKIEIRAEKSGSLKRIDNRKIAKLAKLSGAPQSKSAGILLNVHLNDEIEKGQLLYTLFAESQGELNYALEYYESHNDIITIE</sequence>
<dbReference type="Gene3D" id="1.20.970.50">
    <property type="match status" value="1"/>
</dbReference>
<name>A0ABT5XZM5_9FLAO</name>
<evidence type="ECO:0000256" key="3">
    <source>
        <dbReference type="ARBA" id="ARBA00022679"/>
    </source>
</evidence>
<dbReference type="SUPFAM" id="SSF54680">
    <property type="entry name" value="Pyrimidine nucleoside phosphorylase C-terminal domain"/>
    <property type="match status" value="1"/>
</dbReference>
<dbReference type="Gene3D" id="3.40.1030.10">
    <property type="entry name" value="Nucleoside phosphorylase/phosphoribosyltransferase catalytic domain"/>
    <property type="match status" value="1"/>
</dbReference>
<dbReference type="NCBIfam" id="NF003338">
    <property type="entry name" value="PRK04350.1"/>
    <property type="match status" value="1"/>
</dbReference>
<dbReference type="InterPro" id="IPR013466">
    <property type="entry name" value="Thymidine/AMP_Pase"/>
</dbReference>
<dbReference type="InterPro" id="IPR028579">
    <property type="entry name" value="Thym_Pase_Put"/>
</dbReference>